<name>A0A1T4RRS2_9HYPH</name>
<gene>
    <name evidence="1" type="ORF">SAMN02745126_04049</name>
</gene>
<protein>
    <submittedName>
        <fullName evidence="1">Potential Queuosine, Q, salvage protein family</fullName>
    </submittedName>
</protein>
<dbReference type="Proteomes" id="UP000190092">
    <property type="component" value="Unassembled WGS sequence"/>
</dbReference>
<dbReference type="OrthoDB" id="9779699at2"/>
<dbReference type="EMBL" id="FUWJ01000005">
    <property type="protein sequence ID" value="SKA18478.1"/>
    <property type="molecule type" value="Genomic_DNA"/>
</dbReference>
<keyword evidence="2" id="KW-1185">Reference proteome</keyword>
<dbReference type="RefSeq" id="WP_085935717.1">
    <property type="nucleotide sequence ID" value="NZ_FUWJ01000005.1"/>
</dbReference>
<dbReference type="STRING" id="225324.SAMN02745126_04049"/>
<dbReference type="PANTHER" id="PTHR31687:SF3">
    <property type="entry name" value="PROTEIN URG3"/>
    <property type="match status" value="1"/>
</dbReference>
<accession>A0A1T4RRS2</accession>
<sequence>MSPSSDNVQYLRSPAAIRERAGQVLKYVEDGRSQWFALDSDGLEAAVQATLKVTRDRFSDPATIPFHSRWRHFEAGGHDRWASLAPRFEALSKEEVARRRMDLAIVSVLLDAGAGAGWSYREPGTGETYARSEGLGVASFHMFANGAFSRDPKGDPLRVDAERLSALTPVDVALGFQVKAHNPLLGLEGRAELLRKLGSVGLERPGALFDLIAKDAAKMKAASILAAVLDRFSSIWPSRLTLDGQPLGDVWRHPAIGLVPFHKLSQWMSYSLVEPLQGAGLEVVELDALTGLPEYRNGGLLIDAGALRPKQSALLQETFAPGDEPIVEWRALTVALLDRVAEHVRLHLGMDAVRLPLVKVLEAGTWFAGRRLAAERRAGGGPPIAVASDGTVF</sequence>
<evidence type="ECO:0000313" key="2">
    <source>
        <dbReference type="Proteomes" id="UP000190092"/>
    </source>
</evidence>
<dbReference type="Pfam" id="PF07958">
    <property type="entry name" value="DUF1688"/>
    <property type="match status" value="1"/>
</dbReference>
<dbReference type="AlphaFoldDB" id="A0A1T4RRS2"/>
<dbReference type="InterPro" id="IPR012469">
    <property type="entry name" value="DUF1688"/>
</dbReference>
<organism evidence="1 2">
    <name type="scientific">Enhydrobacter aerosaccus</name>
    <dbReference type="NCBI Taxonomy" id="225324"/>
    <lineage>
        <taxon>Bacteria</taxon>
        <taxon>Pseudomonadati</taxon>
        <taxon>Pseudomonadota</taxon>
        <taxon>Alphaproteobacteria</taxon>
        <taxon>Hyphomicrobiales</taxon>
        <taxon>Enhydrobacter</taxon>
    </lineage>
</organism>
<reference evidence="2" key="1">
    <citation type="submission" date="2017-02" db="EMBL/GenBank/DDBJ databases">
        <authorList>
            <person name="Varghese N."/>
            <person name="Submissions S."/>
        </authorList>
    </citation>
    <scope>NUCLEOTIDE SEQUENCE [LARGE SCALE GENOMIC DNA]</scope>
    <source>
        <strain evidence="2">ATCC 27094</strain>
    </source>
</reference>
<evidence type="ECO:0000313" key="1">
    <source>
        <dbReference type="EMBL" id="SKA18478.1"/>
    </source>
</evidence>
<dbReference type="PANTHER" id="PTHR31687">
    <property type="match status" value="1"/>
</dbReference>
<proteinExistence type="predicted"/>